<dbReference type="InterPro" id="IPR002067">
    <property type="entry name" value="MCP"/>
</dbReference>
<feature type="repeat" description="Solcar" evidence="14">
    <location>
        <begin position="2"/>
        <end position="96"/>
    </location>
</feature>
<keyword evidence="18" id="KW-1185">Reference proteome</keyword>
<feature type="transmembrane region" description="Helical" evidence="16">
    <location>
        <begin position="212"/>
        <end position="233"/>
    </location>
</feature>
<name>A0A9W7LFK0_9STRA</name>
<comment type="catalytic activity">
    <reaction evidence="12">
        <text>ADP(in) + ATP(out) = ADP(out) + ATP(in)</text>
        <dbReference type="Rhea" id="RHEA:34999"/>
        <dbReference type="ChEBI" id="CHEBI:30616"/>
        <dbReference type="ChEBI" id="CHEBI:456216"/>
    </reaction>
    <physiologicalReaction direction="left-to-right" evidence="12">
        <dbReference type="Rhea" id="RHEA:35000"/>
    </physiologicalReaction>
</comment>
<dbReference type="Pfam" id="PF00153">
    <property type="entry name" value="Mito_carr"/>
    <property type="match status" value="3"/>
</dbReference>
<keyword evidence="8" id="KW-0999">Mitochondrion inner membrane</keyword>
<evidence type="ECO:0000256" key="1">
    <source>
        <dbReference type="ARBA" id="ARBA00004448"/>
    </source>
</evidence>
<evidence type="ECO:0000256" key="7">
    <source>
        <dbReference type="ARBA" id="ARBA00022737"/>
    </source>
</evidence>
<dbReference type="InterPro" id="IPR018108">
    <property type="entry name" value="MCP_transmembrane"/>
</dbReference>
<dbReference type="PANTHER" id="PTHR45635">
    <property type="entry name" value="ADP,ATP CARRIER PROTEIN 1-RELATED-RELATED"/>
    <property type="match status" value="1"/>
</dbReference>
<evidence type="ECO:0000256" key="14">
    <source>
        <dbReference type="PROSITE-ProRule" id="PRU00282"/>
    </source>
</evidence>
<feature type="repeat" description="Solcar" evidence="14">
    <location>
        <begin position="113"/>
        <end position="203"/>
    </location>
</feature>
<dbReference type="PRINTS" id="PR00927">
    <property type="entry name" value="ADPTRNSLCASE"/>
</dbReference>
<feature type="transmembrane region" description="Helical" evidence="16">
    <location>
        <begin position="115"/>
        <end position="136"/>
    </location>
</feature>
<dbReference type="AlphaFoldDB" id="A0A9W7LFK0"/>
<keyword evidence="10" id="KW-0496">Mitochondrion</keyword>
<dbReference type="EMBL" id="BRYA01000413">
    <property type="protein sequence ID" value="GMI48624.1"/>
    <property type="molecule type" value="Genomic_DNA"/>
</dbReference>
<evidence type="ECO:0000256" key="11">
    <source>
        <dbReference type="ARBA" id="ARBA00023136"/>
    </source>
</evidence>
<keyword evidence="4 15" id="KW-0813">Transport</keyword>
<evidence type="ECO:0000256" key="6">
    <source>
        <dbReference type="ARBA" id="ARBA00022692"/>
    </source>
</evidence>
<sequence length="304" mass="33156">MDALIASAAAGAMAGALAKTVMAPIERVKLLLQLQSASNKHMKQIGTPYTSAFDAARRVYTEQGPLSFWRGNVSNIIRHTGATAVTFTMKDRFREFFLPICEGENPNVMRRRKSLLVSFLSGGAAGATATTIFYPLEYTRTRLALDSGSGATRLYPGGLRDVIRRTVRVDGAGGLYKGYPVALFGIVLFRALSMGGYDFVKGEMEISNSAPLYRRFLAAQLVSVAAGTICYPIDTVRRKLMMQAGSKKKLYDSTYDCVKCIIETHGYRGFYNGLGPNILRSVGGAILLVSYDEFKTSILSMTGE</sequence>
<keyword evidence="7" id="KW-0677">Repeat</keyword>
<protein>
    <recommendedName>
        <fullName evidence="16">ADP/ATP translocase</fullName>
    </recommendedName>
    <alternativeName>
        <fullName evidence="16">ADP,ATP carrier protein</fullName>
    </alternativeName>
</protein>
<feature type="repeat" description="Solcar" evidence="14">
    <location>
        <begin position="214"/>
        <end position="297"/>
    </location>
</feature>
<dbReference type="GO" id="GO:0140021">
    <property type="term" value="P:mitochondrial ADP transmembrane transport"/>
    <property type="evidence" value="ECO:0007669"/>
    <property type="project" value="InterPro"/>
</dbReference>
<dbReference type="Gene3D" id="1.50.40.10">
    <property type="entry name" value="Mitochondrial carrier domain"/>
    <property type="match status" value="1"/>
</dbReference>
<organism evidence="17 18">
    <name type="scientific">Triparma columacea</name>
    <dbReference type="NCBI Taxonomy" id="722753"/>
    <lineage>
        <taxon>Eukaryota</taxon>
        <taxon>Sar</taxon>
        <taxon>Stramenopiles</taxon>
        <taxon>Ochrophyta</taxon>
        <taxon>Bolidophyceae</taxon>
        <taxon>Parmales</taxon>
        <taxon>Triparmaceae</taxon>
        <taxon>Triparma</taxon>
    </lineage>
</organism>
<accession>A0A9W7LFK0</accession>
<dbReference type="PRINTS" id="PR00926">
    <property type="entry name" value="MITOCARRIER"/>
</dbReference>
<evidence type="ECO:0000256" key="12">
    <source>
        <dbReference type="ARBA" id="ARBA00024143"/>
    </source>
</evidence>
<reference evidence="18" key="1">
    <citation type="journal article" date="2023" name="Commun. Biol.">
        <title>Genome analysis of Parmales, the sister group of diatoms, reveals the evolutionary specialization of diatoms from phago-mixotrophs to photoautotrophs.</title>
        <authorList>
            <person name="Ban H."/>
            <person name="Sato S."/>
            <person name="Yoshikawa S."/>
            <person name="Yamada K."/>
            <person name="Nakamura Y."/>
            <person name="Ichinomiya M."/>
            <person name="Sato N."/>
            <person name="Blanc-Mathieu R."/>
            <person name="Endo H."/>
            <person name="Kuwata A."/>
            <person name="Ogata H."/>
        </authorList>
    </citation>
    <scope>NUCLEOTIDE SEQUENCE [LARGE SCALE GENOMIC DNA]</scope>
</reference>
<evidence type="ECO:0000256" key="8">
    <source>
        <dbReference type="ARBA" id="ARBA00022792"/>
    </source>
</evidence>
<dbReference type="PROSITE" id="PS50920">
    <property type="entry name" value="SOLCAR"/>
    <property type="match status" value="3"/>
</dbReference>
<keyword evidence="11 14" id="KW-0472">Membrane</keyword>
<comment type="caution">
    <text evidence="17">The sequence shown here is derived from an EMBL/GenBank/DDBJ whole genome shotgun (WGS) entry which is preliminary data.</text>
</comment>
<comment type="similarity">
    <text evidence="2 15">Belongs to the mitochondrial carrier (TC 2.A.29) family.</text>
</comment>
<comment type="subcellular location">
    <subcellularLocation>
        <location evidence="16">Membrane</location>
        <topology evidence="16">Multi-pass membrane protein</topology>
    </subcellularLocation>
    <subcellularLocation>
        <location evidence="1">Mitochondrion inner membrane</location>
        <topology evidence="1">Multi-pass membrane protein</topology>
    </subcellularLocation>
</comment>
<comment type="caution">
    <text evidence="16">Lacks conserved residue(s) required for the propagation of feature annotation.</text>
</comment>
<evidence type="ECO:0000256" key="4">
    <source>
        <dbReference type="ARBA" id="ARBA00022448"/>
    </source>
</evidence>
<keyword evidence="9 16" id="KW-1133">Transmembrane helix</keyword>
<proteinExistence type="inferred from homology"/>
<comment type="subunit">
    <text evidence="3 16">Monomer.</text>
</comment>
<comment type="function">
    <text evidence="16">Catalyzes the exchange of ADP and ATP across the membrane.</text>
</comment>
<evidence type="ECO:0000313" key="17">
    <source>
        <dbReference type="EMBL" id="GMI48624.1"/>
    </source>
</evidence>
<evidence type="ECO:0000256" key="10">
    <source>
        <dbReference type="ARBA" id="ARBA00023128"/>
    </source>
</evidence>
<evidence type="ECO:0000256" key="13">
    <source>
        <dbReference type="ARBA" id="ARBA00045250"/>
    </source>
</evidence>
<dbReference type="SUPFAM" id="SSF103506">
    <property type="entry name" value="Mitochondrial carrier"/>
    <property type="match status" value="1"/>
</dbReference>
<dbReference type="OrthoDB" id="270584at2759"/>
<dbReference type="PANTHER" id="PTHR45635:SF14">
    <property type="entry name" value="ADP_ATP TRANSLOCASE"/>
    <property type="match status" value="1"/>
</dbReference>
<dbReference type="GO" id="GO:0005743">
    <property type="term" value="C:mitochondrial inner membrane"/>
    <property type="evidence" value="ECO:0007669"/>
    <property type="project" value="UniProtKB-SubCell"/>
</dbReference>
<evidence type="ECO:0000256" key="3">
    <source>
        <dbReference type="ARBA" id="ARBA00011245"/>
    </source>
</evidence>
<dbReference type="GO" id="GO:0005471">
    <property type="term" value="F:ATP:ADP antiporter activity"/>
    <property type="evidence" value="ECO:0007669"/>
    <property type="project" value="UniProtKB-UniRule"/>
</dbReference>
<dbReference type="InterPro" id="IPR023395">
    <property type="entry name" value="MCP_dom_sf"/>
</dbReference>
<keyword evidence="5" id="KW-0050">Antiport</keyword>
<evidence type="ECO:0000256" key="9">
    <source>
        <dbReference type="ARBA" id="ARBA00022989"/>
    </source>
</evidence>
<keyword evidence="6 14" id="KW-0812">Transmembrane</keyword>
<evidence type="ECO:0000256" key="16">
    <source>
        <dbReference type="RuleBase" id="RU368008"/>
    </source>
</evidence>
<evidence type="ECO:0000256" key="15">
    <source>
        <dbReference type="RuleBase" id="RU000488"/>
    </source>
</evidence>
<evidence type="ECO:0000256" key="5">
    <source>
        <dbReference type="ARBA" id="ARBA00022449"/>
    </source>
</evidence>
<dbReference type="Proteomes" id="UP001165065">
    <property type="component" value="Unassembled WGS sequence"/>
</dbReference>
<dbReference type="GO" id="GO:1990544">
    <property type="term" value="P:mitochondrial ATP transmembrane transport"/>
    <property type="evidence" value="ECO:0007669"/>
    <property type="project" value="InterPro"/>
</dbReference>
<feature type="transmembrane region" description="Helical" evidence="16">
    <location>
        <begin position="174"/>
        <end position="192"/>
    </location>
</feature>
<evidence type="ECO:0000256" key="2">
    <source>
        <dbReference type="ARBA" id="ARBA00006375"/>
    </source>
</evidence>
<evidence type="ECO:0000313" key="18">
    <source>
        <dbReference type="Proteomes" id="UP001165065"/>
    </source>
</evidence>
<gene>
    <name evidence="17" type="ORF">TrCOL_g7749</name>
</gene>
<comment type="function">
    <text evidence="13">ADP:ATP antiporter that mediates import of ADP into the mitochondrial matrix for ATP synthesis, and export of ATP out to fuel the cell. Cycles between the cytoplasmic-open state (c-state) and the matrix-open state (m-state): operates by the alternating access mechanism with a single substrate-binding site intermittently exposed to either the cytosolic (c-state) or matrix (m-state) side of the inner mitochondrial membrane.</text>
</comment>
<dbReference type="InterPro" id="IPR002113">
    <property type="entry name" value="ADT_euk_type"/>
</dbReference>